<dbReference type="NCBIfam" id="TIGR00254">
    <property type="entry name" value="GGDEF"/>
    <property type="match status" value="1"/>
</dbReference>
<dbReference type="GO" id="GO:0043709">
    <property type="term" value="P:cell adhesion involved in single-species biofilm formation"/>
    <property type="evidence" value="ECO:0007669"/>
    <property type="project" value="TreeGrafter"/>
</dbReference>
<keyword evidence="4" id="KW-1185">Reference proteome</keyword>
<evidence type="ECO:0000313" key="4">
    <source>
        <dbReference type="Proteomes" id="UP000178953"/>
    </source>
</evidence>
<dbReference type="InterPro" id="IPR043128">
    <property type="entry name" value="Rev_trsase/Diguanyl_cyclase"/>
</dbReference>
<reference evidence="3 4" key="1">
    <citation type="submission" date="2016-09" db="EMBL/GenBank/DDBJ databases">
        <title>genome sequence of Mycobacterium sp. 739 SCH.</title>
        <authorList>
            <person name="Greninger A.L."/>
            <person name="Qin X."/>
            <person name="Jerome K."/>
            <person name="Vora S."/>
            <person name="Quinn K."/>
        </authorList>
    </citation>
    <scope>NUCLEOTIDE SEQUENCE [LARGE SCALE GENOMIC DNA]</scope>
    <source>
        <strain evidence="3 4">SCH</strain>
    </source>
</reference>
<dbReference type="EMBL" id="MCHX01000141">
    <property type="protein sequence ID" value="OFJ50356.1"/>
    <property type="molecule type" value="Genomic_DNA"/>
</dbReference>
<keyword evidence="1" id="KW-0472">Membrane</keyword>
<organism evidence="3 4">
    <name type="scientific">Mycolicibacterium grossiae</name>
    <dbReference type="NCBI Taxonomy" id="1552759"/>
    <lineage>
        <taxon>Bacteria</taxon>
        <taxon>Bacillati</taxon>
        <taxon>Actinomycetota</taxon>
        <taxon>Actinomycetes</taxon>
        <taxon>Mycobacteriales</taxon>
        <taxon>Mycobacteriaceae</taxon>
        <taxon>Mycolicibacterium</taxon>
    </lineage>
</organism>
<dbReference type="InterPro" id="IPR029787">
    <property type="entry name" value="Nucleotide_cyclase"/>
</dbReference>
<feature type="domain" description="GGDEF" evidence="2">
    <location>
        <begin position="107"/>
        <end position="238"/>
    </location>
</feature>
<dbReference type="GO" id="GO:0052621">
    <property type="term" value="F:diguanylate cyclase activity"/>
    <property type="evidence" value="ECO:0007669"/>
    <property type="project" value="TreeGrafter"/>
</dbReference>
<accession>A0A1E8PWD2</accession>
<dbReference type="AlphaFoldDB" id="A0A1E8PWD2"/>
<dbReference type="SMART" id="SM00267">
    <property type="entry name" value="GGDEF"/>
    <property type="match status" value="1"/>
</dbReference>
<dbReference type="PROSITE" id="PS50887">
    <property type="entry name" value="GGDEF"/>
    <property type="match status" value="1"/>
</dbReference>
<dbReference type="Proteomes" id="UP000178953">
    <property type="component" value="Unassembled WGS sequence"/>
</dbReference>
<proteinExistence type="predicted"/>
<protein>
    <recommendedName>
        <fullName evidence="2">GGDEF domain-containing protein</fullName>
    </recommendedName>
</protein>
<dbReference type="GO" id="GO:0005886">
    <property type="term" value="C:plasma membrane"/>
    <property type="evidence" value="ECO:0007669"/>
    <property type="project" value="TreeGrafter"/>
</dbReference>
<dbReference type="Gene3D" id="3.30.70.270">
    <property type="match status" value="1"/>
</dbReference>
<keyword evidence="1" id="KW-1133">Transmembrane helix</keyword>
<gene>
    <name evidence="3" type="ORF">BEL07_28705</name>
</gene>
<evidence type="ECO:0000256" key="1">
    <source>
        <dbReference type="SAM" id="Phobius"/>
    </source>
</evidence>
<comment type="caution">
    <text evidence="3">The sequence shown here is derived from an EMBL/GenBank/DDBJ whole genome shotgun (WGS) entry which is preliminary data.</text>
</comment>
<dbReference type="CDD" id="cd01949">
    <property type="entry name" value="GGDEF"/>
    <property type="match status" value="1"/>
</dbReference>
<sequence>MVLACFSAVFHCAKAVTMTVLAAFIVSLSLVAEIYHRDGDVVLAGCQLAALVALGCGAPLALGVMLRLMATDIVHSDLDPLTDLLNRRGFHRYSRRRLEEAGKHLNGYFVVTMVDLDDFKSVNDNHGHAAGDRALVDVGQALRRCAGNDIIAARSGGEEFLLAEVSHSPESALASSIRAAVSDTPHGLTASIGVASMPLAALDGQDRGQLIDALVAKADSAMYVAKAAGGDIVMNFDEAAHRR</sequence>
<dbReference type="InterPro" id="IPR050469">
    <property type="entry name" value="Diguanylate_Cyclase"/>
</dbReference>
<evidence type="ECO:0000259" key="2">
    <source>
        <dbReference type="PROSITE" id="PS50887"/>
    </source>
</evidence>
<feature type="transmembrane region" description="Helical" evidence="1">
    <location>
        <begin position="41"/>
        <end position="66"/>
    </location>
</feature>
<evidence type="ECO:0000313" key="3">
    <source>
        <dbReference type="EMBL" id="OFJ50356.1"/>
    </source>
</evidence>
<dbReference type="PANTHER" id="PTHR45138">
    <property type="entry name" value="REGULATORY COMPONENTS OF SENSORY TRANSDUCTION SYSTEM"/>
    <property type="match status" value="1"/>
</dbReference>
<dbReference type="PANTHER" id="PTHR45138:SF9">
    <property type="entry name" value="DIGUANYLATE CYCLASE DGCM-RELATED"/>
    <property type="match status" value="1"/>
</dbReference>
<dbReference type="Pfam" id="PF00990">
    <property type="entry name" value="GGDEF"/>
    <property type="match status" value="1"/>
</dbReference>
<dbReference type="GO" id="GO:1902201">
    <property type="term" value="P:negative regulation of bacterial-type flagellum-dependent cell motility"/>
    <property type="evidence" value="ECO:0007669"/>
    <property type="project" value="TreeGrafter"/>
</dbReference>
<keyword evidence="1" id="KW-0812">Transmembrane</keyword>
<name>A0A1E8PWD2_9MYCO</name>
<dbReference type="InterPro" id="IPR000160">
    <property type="entry name" value="GGDEF_dom"/>
</dbReference>
<dbReference type="SUPFAM" id="SSF55073">
    <property type="entry name" value="Nucleotide cyclase"/>
    <property type="match status" value="1"/>
</dbReference>